<dbReference type="GO" id="GO:0005930">
    <property type="term" value="C:axoneme"/>
    <property type="evidence" value="ECO:0007669"/>
    <property type="project" value="UniProtKB-SubCell"/>
</dbReference>
<evidence type="ECO:0000256" key="1">
    <source>
        <dbReference type="ARBA" id="ARBA00004430"/>
    </source>
</evidence>
<gene>
    <name evidence="3" type="ORF">BQ4739_LOCUS11543</name>
</gene>
<feature type="compositionally biased region" description="Low complexity" evidence="2">
    <location>
        <begin position="239"/>
        <end position="264"/>
    </location>
</feature>
<sequence length="869" mass="92563">MDGSESSWDAEQEADDGEDLMFLVHQGLLPLPLRSILAARLVCKHWHQSIGCLISQLSLPFEAWSGSCNTLNSSIASPQQRQQQRSAVQPGPRHSSAAGCDSADEREVEEAPAADDAADAVWMPPAGIFPMRSSKRQRSTPAKLQQQQTDGSKQPAQRKHKKQKKEAEDAAAEAGSSAAAAAAAAVPAEGPHNEEQASQLDAEQQQQQQQQHDSTRQEQPLLVQHVHQQQQHAMDTHQEQQLPSPMQQQLAQQEMNSSPAATAAAAASLSPAAAAAAVAAPSPGRMPAGQPPSTSHASRHPLQQLPSSFPYVTKVTLQCRSRSSSASERALPAAHVLASSLQLLGQLPKLQAVLLQGSLPRPMWQPLLAGLQQQQQQQDQAAVQPAEQQQLQQRPQQLPGSVSSSSSLRQTLVCLQLVGCDLPPALVLEGLLGCLGSLRELLLHASIKSPALQPDHLDALATGSQLQSLSLCVYQTGLGGSSRVQLNPLLALTNLRNLEMAYRGIFNDQRPQLAHKDSISSLIHLTSLSSQGLASPALPHPALTSLHSFNALGLTKRLSGSSLALILSCSSIRALRIEAGRRGLSAVAAEHLHHLGSMTQLSSISISLSKGSQPASKSTQQLLGLGIPGLKGFAVGSGDHRLGFSTEQLQGLAAQWPRLESLRLSSFSPLQGLAGLGAFSSLHSLSLKPGTGTGKLLFELAPALQPLTCLKRLHLDFKPALQLEHVQAVADACSGSLQHLSLNMRASSIGSKALEAIAQLGQLTSLQLLGTSVGTLAGPPAWQALQSMQGLRWLSVQAAEEAAVTQRPLELGEYLWNGVEALTGLQELRIWLGFGVEGRQAAARLVGRVERVLHDCRCHVLQEPEKPML</sequence>
<feature type="region of interest" description="Disordered" evidence="2">
    <location>
        <begin position="75"/>
        <end position="264"/>
    </location>
</feature>
<feature type="compositionally biased region" description="Polar residues" evidence="2">
    <location>
        <begin position="139"/>
        <end position="155"/>
    </location>
</feature>
<feature type="compositionally biased region" description="Low complexity" evidence="2">
    <location>
        <begin position="76"/>
        <end position="90"/>
    </location>
</feature>
<feature type="compositionally biased region" description="Acidic residues" evidence="2">
    <location>
        <begin position="102"/>
        <end position="118"/>
    </location>
</feature>
<feature type="region of interest" description="Disordered" evidence="2">
    <location>
        <begin position="378"/>
        <end position="403"/>
    </location>
</feature>
<dbReference type="Gene3D" id="3.80.10.10">
    <property type="entry name" value="Ribonuclease Inhibitor"/>
    <property type="match status" value="1"/>
</dbReference>
<feature type="region of interest" description="Disordered" evidence="2">
    <location>
        <begin position="278"/>
        <end position="306"/>
    </location>
</feature>
<evidence type="ECO:0000313" key="3">
    <source>
        <dbReference type="EMBL" id="SZX71391.1"/>
    </source>
</evidence>
<dbReference type="AlphaFoldDB" id="A0A383W1L7"/>
<dbReference type="EMBL" id="FNXT01001049">
    <property type="protein sequence ID" value="SZX71391.1"/>
    <property type="molecule type" value="Genomic_DNA"/>
</dbReference>
<name>A0A383W1L7_TETOB</name>
<dbReference type="InterPro" id="IPR032675">
    <property type="entry name" value="LRR_dom_sf"/>
</dbReference>
<evidence type="ECO:0000256" key="2">
    <source>
        <dbReference type="SAM" id="MobiDB-lite"/>
    </source>
</evidence>
<organism evidence="3 4">
    <name type="scientific">Tetradesmus obliquus</name>
    <name type="common">Green alga</name>
    <name type="synonym">Acutodesmus obliquus</name>
    <dbReference type="NCBI Taxonomy" id="3088"/>
    <lineage>
        <taxon>Eukaryota</taxon>
        <taxon>Viridiplantae</taxon>
        <taxon>Chlorophyta</taxon>
        <taxon>core chlorophytes</taxon>
        <taxon>Chlorophyceae</taxon>
        <taxon>CS clade</taxon>
        <taxon>Sphaeropleales</taxon>
        <taxon>Scenedesmaceae</taxon>
        <taxon>Tetradesmus</taxon>
    </lineage>
</organism>
<dbReference type="SUPFAM" id="SSF52047">
    <property type="entry name" value="RNI-like"/>
    <property type="match status" value="1"/>
</dbReference>
<feature type="compositionally biased region" description="Low complexity" evidence="2">
    <location>
        <begin position="172"/>
        <end position="232"/>
    </location>
</feature>
<keyword evidence="4" id="KW-1185">Reference proteome</keyword>
<reference evidence="3 4" key="1">
    <citation type="submission" date="2016-10" db="EMBL/GenBank/DDBJ databases">
        <authorList>
            <person name="Cai Z."/>
        </authorList>
    </citation>
    <scope>NUCLEOTIDE SEQUENCE [LARGE SCALE GENOMIC DNA]</scope>
</reference>
<proteinExistence type="predicted"/>
<protein>
    <submittedName>
        <fullName evidence="3">Uncharacterized protein</fullName>
    </submittedName>
</protein>
<dbReference type="Proteomes" id="UP000256970">
    <property type="component" value="Unassembled WGS sequence"/>
</dbReference>
<evidence type="ECO:0000313" key="4">
    <source>
        <dbReference type="Proteomes" id="UP000256970"/>
    </source>
</evidence>
<comment type="subcellular location">
    <subcellularLocation>
        <location evidence="1">Cytoplasm</location>
        <location evidence="1">Cytoskeleton</location>
        <location evidence="1">Cilium axoneme</location>
    </subcellularLocation>
</comment>
<accession>A0A383W1L7</accession>